<accession>A0A916SQT3</accession>
<reference evidence="1" key="1">
    <citation type="journal article" date="2014" name="Int. J. Syst. Evol. Microbiol.">
        <title>Complete genome sequence of Corynebacterium casei LMG S-19264T (=DSM 44701T), isolated from a smear-ripened cheese.</title>
        <authorList>
            <consortium name="US DOE Joint Genome Institute (JGI-PGF)"/>
            <person name="Walter F."/>
            <person name="Albersmeier A."/>
            <person name="Kalinowski J."/>
            <person name="Ruckert C."/>
        </authorList>
    </citation>
    <scope>NUCLEOTIDE SEQUENCE</scope>
    <source>
        <strain evidence="1">CGMCC 1.15082</strain>
    </source>
</reference>
<reference evidence="1" key="2">
    <citation type="submission" date="2020-09" db="EMBL/GenBank/DDBJ databases">
        <authorList>
            <person name="Sun Q."/>
            <person name="Zhou Y."/>
        </authorList>
    </citation>
    <scope>NUCLEOTIDE SEQUENCE</scope>
    <source>
        <strain evidence="1">CGMCC 1.15082</strain>
    </source>
</reference>
<evidence type="ECO:0000313" key="2">
    <source>
        <dbReference type="Proteomes" id="UP000646478"/>
    </source>
</evidence>
<gene>
    <name evidence="1" type="ORF">GCM10011491_45890</name>
</gene>
<dbReference type="AlphaFoldDB" id="A0A916SQT3"/>
<proteinExistence type="predicted"/>
<name>A0A916SQT3_9HYPH</name>
<comment type="caution">
    <text evidence="1">The sequence shown here is derived from an EMBL/GenBank/DDBJ whole genome shotgun (WGS) entry which is preliminary data.</text>
</comment>
<dbReference type="Proteomes" id="UP000646478">
    <property type="component" value="Unassembled WGS sequence"/>
</dbReference>
<dbReference type="RefSeq" id="WP_188826493.1">
    <property type="nucleotide sequence ID" value="NZ_BMHH01000043.1"/>
</dbReference>
<keyword evidence="2" id="KW-1185">Reference proteome</keyword>
<organism evidence="1 2">
    <name type="scientific">Brucella endophytica</name>
    <dbReference type="NCBI Taxonomy" id="1963359"/>
    <lineage>
        <taxon>Bacteria</taxon>
        <taxon>Pseudomonadati</taxon>
        <taxon>Pseudomonadota</taxon>
        <taxon>Alphaproteobacteria</taxon>
        <taxon>Hyphomicrobiales</taxon>
        <taxon>Brucellaceae</taxon>
        <taxon>Brucella/Ochrobactrum group</taxon>
        <taxon>Brucella</taxon>
    </lineage>
</organism>
<protein>
    <submittedName>
        <fullName evidence="1">Uncharacterized protein</fullName>
    </submittedName>
</protein>
<sequence length="469" mass="50114">MTMLTALSSGETCSLDGNRNAPKFPQADVYGVIYVNELAATQWIIVNVGPYTSPAPGDVLKAYFGSMMAGKLPITTQNVAGPYWVLCNPAHIPNGTYSVYDTITDSDGNCTTSPTASVTIAGSTASGAPGPEFPDAINGILPYQVLSDQGYATIRARYGIIAVNDQVEFHWTGTNSLGFSVPGAKWDSQKLPVNQKDKDQGYIETQIPFDNIKVLGDLGTGTGTYTVYPQAGGAPIDSLPTEVLLSFADVKSVQVSASQYAPTLVPPPPALWAPFAYNWVSVFGAPGTTVRVYVTDGLSIVDAQGAKEYHPQLDQNGMAKFMVQSSVSSGIVYAYLPGSTDRFTPHAYLTYYTDPIDSQQEIIQGYNYTSGAPADNATFNMIYVLVDTSHASKKLTVNITNSSTATINGEYNPKVDVPLSSDGTAVIRIFDTIPESVNVTLHIEGDAQNEPLALPPITFVEFPKPHGTQ</sequence>
<dbReference type="EMBL" id="BMHH01000043">
    <property type="protein sequence ID" value="GGB12953.1"/>
    <property type="molecule type" value="Genomic_DNA"/>
</dbReference>
<evidence type="ECO:0000313" key="1">
    <source>
        <dbReference type="EMBL" id="GGB12953.1"/>
    </source>
</evidence>